<keyword evidence="5" id="KW-1185">Reference proteome</keyword>
<dbReference type="Proteomes" id="UP000245383">
    <property type="component" value="Unassembled WGS sequence"/>
</dbReference>
<comment type="caution">
    <text evidence="4">The sequence shown here is derived from an EMBL/GenBank/DDBJ whole genome shotgun (WGS) entry which is preliminary data.</text>
</comment>
<feature type="region of interest" description="Disordered" evidence="2">
    <location>
        <begin position="87"/>
        <end position="117"/>
    </location>
</feature>
<keyword evidence="1" id="KW-0863">Zinc-finger</keyword>
<dbReference type="InterPro" id="IPR013083">
    <property type="entry name" value="Znf_RING/FYVE/PHD"/>
</dbReference>
<dbReference type="OrthoDB" id="660555at2759"/>
<dbReference type="GO" id="GO:0008270">
    <property type="term" value="F:zinc ion binding"/>
    <property type="evidence" value="ECO:0007669"/>
    <property type="project" value="UniProtKB-KW"/>
</dbReference>
<gene>
    <name evidence="4" type="ORF">BB561_004153</name>
</gene>
<dbReference type="GO" id="GO:0061630">
    <property type="term" value="F:ubiquitin protein ligase activity"/>
    <property type="evidence" value="ECO:0007669"/>
    <property type="project" value="TreeGrafter"/>
</dbReference>
<dbReference type="Gene3D" id="3.30.40.10">
    <property type="entry name" value="Zinc/RING finger domain, C3HC4 (zinc finger)"/>
    <property type="match status" value="1"/>
</dbReference>
<organism evidence="4 5">
    <name type="scientific">Smittium simulii</name>
    <dbReference type="NCBI Taxonomy" id="133385"/>
    <lineage>
        <taxon>Eukaryota</taxon>
        <taxon>Fungi</taxon>
        <taxon>Fungi incertae sedis</taxon>
        <taxon>Zoopagomycota</taxon>
        <taxon>Kickxellomycotina</taxon>
        <taxon>Harpellomycetes</taxon>
        <taxon>Harpellales</taxon>
        <taxon>Legeriomycetaceae</taxon>
        <taxon>Smittium</taxon>
    </lineage>
</organism>
<dbReference type="InterPro" id="IPR001841">
    <property type="entry name" value="Znf_RING"/>
</dbReference>
<protein>
    <recommendedName>
        <fullName evidence="3">RING-type domain-containing protein</fullName>
    </recommendedName>
</protein>
<evidence type="ECO:0000313" key="4">
    <source>
        <dbReference type="EMBL" id="PVU91870.1"/>
    </source>
</evidence>
<dbReference type="Pfam" id="PF13639">
    <property type="entry name" value="zf-RING_2"/>
    <property type="match status" value="1"/>
</dbReference>
<evidence type="ECO:0000259" key="3">
    <source>
        <dbReference type="PROSITE" id="PS50089"/>
    </source>
</evidence>
<feature type="region of interest" description="Disordered" evidence="2">
    <location>
        <begin position="160"/>
        <end position="179"/>
    </location>
</feature>
<proteinExistence type="predicted"/>
<evidence type="ECO:0000313" key="5">
    <source>
        <dbReference type="Proteomes" id="UP000245383"/>
    </source>
</evidence>
<dbReference type="PROSITE" id="PS50089">
    <property type="entry name" value="ZF_RING_2"/>
    <property type="match status" value="1"/>
</dbReference>
<keyword evidence="1" id="KW-0479">Metal-binding</keyword>
<evidence type="ECO:0000256" key="2">
    <source>
        <dbReference type="SAM" id="MobiDB-lite"/>
    </source>
</evidence>
<dbReference type="EMBL" id="MBFR01000182">
    <property type="protein sequence ID" value="PVU91870.1"/>
    <property type="molecule type" value="Genomic_DNA"/>
</dbReference>
<dbReference type="GO" id="GO:0006511">
    <property type="term" value="P:ubiquitin-dependent protein catabolic process"/>
    <property type="evidence" value="ECO:0007669"/>
    <property type="project" value="TreeGrafter"/>
</dbReference>
<dbReference type="AlphaFoldDB" id="A0A2T9YHS0"/>
<keyword evidence="1" id="KW-0862">Zinc</keyword>
<dbReference type="PANTHER" id="PTHR22765:SF434">
    <property type="entry name" value="GB|AAD18119.1-RELATED"/>
    <property type="match status" value="1"/>
</dbReference>
<name>A0A2T9YHS0_9FUNG</name>
<dbReference type="STRING" id="133385.A0A2T9YHS0"/>
<dbReference type="PANTHER" id="PTHR22765">
    <property type="entry name" value="RING FINGER AND PROTEASE ASSOCIATED DOMAIN-CONTAINING"/>
    <property type="match status" value="1"/>
</dbReference>
<feature type="compositionally biased region" description="Low complexity" evidence="2">
    <location>
        <begin position="160"/>
        <end position="176"/>
    </location>
</feature>
<feature type="domain" description="RING-type" evidence="3">
    <location>
        <begin position="269"/>
        <end position="309"/>
    </location>
</feature>
<evidence type="ECO:0000256" key="1">
    <source>
        <dbReference type="PROSITE-ProRule" id="PRU00175"/>
    </source>
</evidence>
<accession>A0A2T9YHS0</accession>
<feature type="compositionally biased region" description="Polar residues" evidence="2">
    <location>
        <begin position="29"/>
        <end position="41"/>
    </location>
</feature>
<reference evidence="4 5" key="1">
    <citation type="journal article" date="2018" name="MBio">
        <title>Comparative Genomics Reveals the Core Gene Toolbox for the Fungus-Insect Symbiosis.</title>
        <authorList>
            <person name="Wang Y."/>
            <person name="Stata M."/>
            <person name="Wang W."/>
            <person name="Stajich J.E."/>
            <person name="White M.M."/>
            <person name="Moncalvo J.M."/>
        </authorList>
    </citation>
    <scope>NUCLEOTIDE SEQUENCE [LARGE SCALE GENOMIC DNA]</scope>
    <source>
        <strain evidence="4 5">SWE-8-4</strain>
    </source>
</reference>
<dbReference type="InterPro" id="IPR051826">
    <property type="entry name" value="E3_ubiquitin-ligase_domain"/>
</dbReference>
<dbReference type="SUPFAM" id="SSF57850">
    <property type="entry name" value="RING/U-box"/>
    <property type="match status" value="1"/>
</dbReference>
<dbReference type="CDD" id="cd16489">
    <property type="entry name" value="mRING-CH-C4HC2H_ZNRF"/>
    <property type="match status" value="1"/>
</dbReference>
<sequence>MQERHIQQCLLDMEMAIAGPSSKPHRETTTQGNRNSIDENSNTAYMNIDNEQPGNQTGTDEASQNGVYTRNYRNGKIIEAISNEAGSDEIESLKLSKSSESTRNGKKIEPVDPEQEFNNASLERAENLSHSQPAATFIGESSLSSIPIQNEIYNRNDQNNTIISSSQGSNNQDSGNLTSQLSRISRRTIFFEQFNDTRMSDQERQDSTIMVDGVETAQVTQGQSSSNSGLRSNTSLRREYDLKVAQTKLPVRYIVYLLNGDTPLLGQECAICFEEFEAGEKVARLTCFCTYHVDCLRSWLTKSESCPVHYI</sequence>
<feature type="region of interest" description="Disordered" evidence="2">
    <location>
        <begin position="18"/>
        <end position="41"/>
    </location>
</feature>